<dbReference type="Gramene" id="KGN43317">
    <property type="protein sequence ID" value="KGN43317"/>
    <property type="gene ID" value="Csa_7G023420"/>
</dbReference>
<evidence type="ECO:0000313" key="2">
    <source>
        <dbReference type="EMBL" id="KGN43317.1"/>
    </source>
</evidence>
<keyword evidence="1" id="KW-0812">Transmembrane</keyword>
<dbReference type="EMBL" id="CM002928">
    <property type="protein sequence ID" value="KGN43317.1"/>
    <property type="molecule type" value="Genomic_DNA"/>
</dbReference>
<reference evidence="2 3" key="1">
    <citation type="journal article" date="2009" name="Nat. Genet.">
        <title>The genome of the cucumber, Cucumis sativus L.</title>
        <authorList>
            <person name="Huang S."/>
            <person name="Li R."/>
            <person name="Zhang Z."/>
            <person name="Li L."/>
            <person name="Gu X."/>
            <person name="Fan W."/>
            <person name="Lucas W.J."/>
            <person name="Wang X."/>
            <person name="Xie B."/>
            <person name="Ni P."/>
            <person name="Ren Y."/>
            <person name="Zhu H."/>
            <person name="Li J."/>
            <person name="Lin K."/>
            <person name="Jin W."/>
            <person name="Fei Z."/>
            <person name="Li G."/>
            <person name="Staub J."/>
            <person name="Kilian A."/>
            <person name="van der Vossen E.A."/>
            <person name="Wu Y."/>
            <person name="Guo J."/>
            <person name="He J."/>
            <person name="Jia Z."/>
            <person name="Ren Y."/>
            <person name="Tian G."/>
            <person name="Lu Y."/>
            <person name="Ruan J."/>
            <person name="Qian W."/>
            <person name="Wang M."/>
            <person name="Huang Q."/>
            <person name="Li B."/>
            <person name="Xuan Z."/>
            <person name="Cao J."/>
            <person name="Asan"/>
            <person name="Wu Z."/>
            <person name="Zhang J."/>
            <person name="Cai Q."/>
            <person name="Bai Y."/>
            <person name="Zhao B."/>
            <person name="Han Y."/>
            <person name="Li Y."/>
            <person name="Li X."/>
            <person name="Wang S."/>
            <person name="Shi Q."/>
            <person name="Liu S."/>
            <person name="Cho W.K."/>
            <person name="Kim J.Y."/>
            <person name="Xu Y."/>
            <person name="Heller-Uszynska K."/>
            <person name="Miao H."/>
            <person name="Cheng Z."/>
            <person name="Zhang S."/>
            <person name="Wu J."/>
            <person name="Yang Y."/>
            <person name="Kang H."/>
            <person name="Li M."/>
            <person name="Liang H."/>
            <person name="Ren X."/>
            <person name="Shi Z."/>
            <person name="Wen M."/>
            <person name="Jian M."/>
            <person name="Yang H."/>
            <person name="Zhang G."/>
            <person name="Yang Z."/>
            <person name="Chen R."/>
            <person name="Liu S."/>
            <person name="Li J."/>
            <person name="Ma L."/>
            <person name="Liu H."/>
            <person name="Zhou Y."/>
            <person name="Zhao J."/>
            <person name="Fang X."/>
            <person name="Li G."/>
            <person name="Fang L."/>
            <person name="Li Y."/>
            <person name="Liu D."/>
            <person name="Zheng H."/>
            <person name="Zhang Y."/>
            <person name="Qin N."/>
            <person name="Li Z."/>
            <person name="Yang G."/>
            <person name="Yang S."/>
            <person name="Bolund L."/>
            <person name="Kristiansen K."/>
            <person name="Zheng H."/>
            <person name="Li S."/>
            <person name="Zhang X."/>
            <person name="Yang H."/>
            <person name="Wang J."/>
            <person name="Sun R."/>
            <person name="Zhang B."/>
            <person name="Jiang S."/>
            <person name="Wang J."/>
            <person name="Du Y."/>
            <person name="Li S."/>
        </authorList>
    </citation>
    <scope>NUCLEOTIDE SEQUENCE [LARGE SCALE GENOMIC DNA]</scope>
    <source>
        <strain evidence="3">cv. 9930</strain>
    </source>
</reference>
<keyword evidence="1" id="KW-0472">Membrane</keyword>
<accession>A0A0A0K4V1</accession>
<organism evidence="2 3">
    <name type="scientific">Cucumis sativus</name>
    <name type="common">Cucumber</name>
    <dbReference type="NCBI Taxonomy" id="3659"/>
    <lineage>
        <taxon>Eukaryota</taxon>
        <taxon>Viridiplantae</taxon>
        <taxon>Streptophyta</taxon>
        <taxon>Embryophyta</taxon>
        <taxon>Tracheophyta</taxon>
        <taxon>Spermatophyta</taxon>
        <taxon>Magnoliopsida</taxon>
        <taxon>eudicotyledons</taxon>
        <taxon>Gunneridae</taxon>
        <taxon>Pentapetalae</taxon>
        <taxon>rosids</taxon>
        <taxon>fabids</taxon>
        <taxon>Cucurbitales</taxon>
        <taxon>Cucurbitaceae</taxon>
        <taxon>Benincaseae</taxon>
        <taxon>Cucumis</taxon>
    </lineage>
</organism>
<protein>
    <submittedName>
        <fullName evidence="2">Uncharacterized protein</fullName>
    </submittedName>
</protein>
<reference evidence="2 3" key="3">
    <citation type="journal article" date="2010" name="BMC Genomics">
        <title>Transcriptome sequencing and comparative analysis of cucumber flowers with different sex types.</title>
        <authorList>
            <person name="Guo S."/>
            <person name="Zheng Y."/>
            <person name="Joung J.G."/>
            <person name="Liu S."/>
            <person name="Zhang Z."/>
            <person name="Crasta O.R."/>
            <person name="Sobral B.W."/>
            <person name="Xu Y."/>
            <person name="Huang S."/>
            <person name="Fei Z."/>
        </authorList>
    </citation>
    <scope>NUCLEOTIDE SEQUENCE [LARGE SCALE GENOMIC DNA]</scope>
    <source>
        <strain evidence="3">cv. 9930</strain>
    </source>
</reference>
<dbReference type="AlphaFoldDB" id="A0A0A0K4V1"/>
<reference evidence="2 3" key="2">
    <citation type="journal article" date="2009" name="PLoS ONE">
        <title>An integrated genetic and cytogenetic map of the cucumber genome.</title>
        <authorList>
            <person name="Ren Y."/>
            <person name="Zhang Z."/>
            <person name="Liu J."/>
            <person name="Staub J.E."/>
            <person name="Han Y."/>
            <person name="Cheng Z."/>
            <person name="Li X."/>
            <person name="Lu J."/>
            <person name="Miao H."/>
            <person name="Kang H."/>
            <person name="Xie B."/>
            <person name="Gu X."/>
            <person name="Wang X."/>
            <person name="Du Y."/>
            <person name="Jin W."/>
            <person name="Huang S."/>
        </authorList>
    </citation>
    <scope>NUCLEOTIDE SEQUENCE [LARGE SCALE GENOMIC DNA]</scope>
    <source>
        <strain evidence="3">cv. 9930</strain>
    </source>
</reference>
<gene>
    <name evidence="2" type="ORF">Csa_7G023420</name>
</gene>
<reference evidence="2 3" key="4">
    <citation type="journal article" date="2011" name="BMC Genomics">
        <title>RNA-Seq improves annotation of protein-coding genes in the cucumber genome.</title>
        <authorList>
            <person name="Li Z."/>
            <person name="Zhang Z."/>
            <person name="Yan P."/>
            <person name="Huang S."/>
            <person name="Fei Z."/>
            <person name="Lin K."/>
        </authorList>
    </citation>
    <scope>NUCLEOTIDE SEQUENCE [LARGE SCALE GENOMIC DNA]</scope>
    <source>
        <strain evidence="3">cv. 9930</strain>
    </source>
</reference>
<evidence type="ECO:0000313" key="3">
    <source>
        <dbReference type="Proteomes" id="UP000029981"/>
    </source>
</evidence>
<keyword evidence="3" id="KW-1185">Reference proteome</keyword>
<evidence type="ECO:0000256" key="1">
    <source>
        <dbReference type="SAM" id="Phobius"/>
    </source>
</evidence>
<keyword evidence="1" id="KW-1133">Transmembrane helix</keyword>
<sequence length="114" mass="13005">MQSKHLCIIEAVASVLFADLENGEPDLLLRRTSLSLYTCNREKIFFFPMQSLSFLFQRYLRMLVLCFPPPDSTLKQTNGDYLPTSNQSKALSAISAIFEILVIWFASLLSTNTY</sequence>
<name>A0A0A0K4V1_CUCSA</name>
<feature type="transmembrane region" description="Helical" evidence="1">
    <location>
        <begin position="90"/>
        <end position="109"/>
    </location>
</feature>
<dbReference type="Proteomes" id="UP000029981">
    <property type="component" value="Chromosome 7"/>
</dbReference>
<proteinExistence type="predicted"/>